<keyword evidence="6 8" id="KW-0057">Aromatic amino acid biosynthesis</keyword>
<evidence type="ECO:0000313" key="11">
    <source>
        <dbReference type="Proteomes" id="UP000267841"/>
    </source>
</evidence>
<dbReference type="UniPathway" id="UPA00035">
    <property type="reaction ID" value="UER00043"/>
</dbReference>
<feature type="domain" description="Indole-3-glycerol phosphate synthase" evidence="9">
    <location>
        <begin position="5"/>
        <end position="255"/>
    </location>
</feature>
<dbReference type="GO" id="GO:0000162">
    <property type="term" value="P:L-tryptophan biosynthetic process"/>
    <property type="evidence" value="ECO:0007669"/>
    <property type="project" value="UniProtKB-UniRule"/>
</dbReference>
<dbReference type="AlphaFoldDB" id="A0A497XRI0"/>
<dbReference type="GO" id="GO:0004425">
    <property type="term" value="F:indole-3-glycerol-phosphate synthase activity"/>
    <property type="evidence" value="ECO:0007669"/>
    <property type="project" value="UniProtKB-UniRule"/>
</dbReference>
<dbReference type="CDD" id="cd00331">
    <property type="entry name" value="IGPS"/>
    <property type="match status" value="1"/>
</dbReference>
<accession>A0A497XRI0</accession>
<comment type="similarity">
    <text evidence="8">Belongs to the TrpC family.</text>
</comment>
<evidence type="ECO:0000256" key="1">
    <source>
        <dbReference type="ARBA" id="ARBA00001633"/>
    </source>
</evidence>
<evidence type="ECO:0000256" key="4">
    <source>
        <dbReference type="ARBA" id="ARBA00022793"/>
    </source>
</evidence>
<dbReference type="PANTHER" id="PTHR22854:SF2">
    <property type="entry name" value="INDOLE-3-GLYCEROL-PHOSPHATE SYNTHASE"/>
    <property type="match status" value="1"/>
</dbReference>
<evidence type="ECO:0000256" key="3">
    <source>
        <dbReference type="ARBA" id="ARBA00022605"/>
    </source>
</evidence>
<dbReference type="OrthoDB" id="9804217at2"/>
<evidence type="ECO:0000259" key="9">
    <source>
        <dbReference type="Pfam" id="PF00218"/>
    </source>
</evidence>
<name>A0A497XRI0_9AQUI</name>
<evidence type="ECO:0000256" key="6">
    <source>
        <dbReference type="ARBA" id="ARBA00023141"/>
    </source>
</evidence>
<keyword evidence="11" id="KW-1185">Reference proteome</keyword>
<dbReference type="SUPFAM" id="SSF51366">
    <property type="entry name" value="Ribulose-phoshate binding barrel"/>
    <property type="match status" value="1"/>
</dbReference>
<reference evidence="10 11" key="1">
    <citation type="submission" date="2018-10" db="EMBL/GenBank/DDBJ databases">
        <title>Genomic Encyclopedia of Archaeal and Bacterial Type Strains, Phase II (KMG-II): from individual species to whole genera.</title>
        <authorList>
            <person name="Goeker M."/>
        </authorList>
    </citation>
    <scope>NUCLEOTIDE SEQUENCE [LARGE SCALE GENOMIC DNA]</scope>
    <source>
        <strain evidence="10 11">DSM 16510</strain>
    </source>
</reference>
<dbReference type="InterPro" id="IPR001468">
    <property type="entry name" value="Indole-3-GlycerolPSynthase_CS"/>
</dbReference>
<protein>
    <recommendedName>
        <fullName evidence="8">Indole-3-glycerol phosphate synthase</fullName>
        <shortName evidence="8">IGPS</shortName>
        <ecNumber evidence="8">4.1.1.48</ecNumber>
    </recommendedName>
</protein>
<dbReference type="EMBL" id="RCCJ01000001">
    <property type="protein sequence ID" value="RLJ71566.1"/>
    <property type="molecule type" value="Genomic_DNA"/>
</dbReference>
<dbReference type="PANTHER" id="PTHR22854">
    <property type="entry name" value="TRYPTOPHAN BIOSYNTHESIS PROTEIN"/>
    <property type="match status" value="1"/>
</dbReference>
<dbReference type="PROSITE" id="PS00614">
    <property type="entry name" value="IGPS"/>
    <property type="match status" value="1"/>
</dbReference>
<sequence length="262" mass="29495">MASFLERVIQVKRKEIREDRDYIAELERLIQERAKFFDFVSALKNCRTKIIAEVKKASPSMGRIREVKPSQQAKLYESAGAVAISVLTDREFFNGSLEDLREVREAVSVPVLRKDFIIHKVQVLEAKAYGADTLLLIVRILSPRELGELISFSRELGLEPLVEVFSLEEAKVALDHGATVIGINNRDLDTLKVDINLTKELAPKIKELGAKFVIAESGIETREQIEELTGYNVDAFLVGTSLMKSEDPYAKLKELLGFGCRK</sequence>
<dbReference type="InterPro" id="IPR013785">
    <property type="entry name" value="Aldolase_TIM"/>
</dbReference>
<dbReference type="NCBIfam" id="NF001377">
    <property type="entry name" value="PRK00278.2-4"/>
    <property type="match status" value="1"/>
</dbReference>
<dbReference type="Proteomes" id="UP000267841">
    <property type="component" value="Unassembled WGS sequence"/>
</dbReference>
<dbReference type="EC" id="4.1.1.48" evidence="8"/>
<dbReference type="InterPro" id="IPR011060">
    <property type="entry name" value="RibuloseP-bd_barrel"/>
</dbReference>
<dbReference type="FunFam" id="3.20.20.70:FF:000024">
    <property type="entry name" value="Indole-3-glycerol phosphate synthase"/>
    <property type="match status" value="1"/>
</dbReference>
<dbReference type="InterPro" id="IPR045186">
    <property type="entry name" value="Indole-3-glycerol_P_synth"/>
</dbReference>
<dbReference type="Pfam" id="PF00218">
    <property type="entry name" value="IGPS"/>
    <property type="match status" value="1"/>
</dbReference>
<comment type="pathway">
    <text evidence="2 8">Amino-acid biosynthesis; L-tryptophan biosynthesis; L-tryptophan from chorismate: step 4/5.</text>
</comment>
<dbReference type="RefSeq" id="WP_121013039.1">
    <property type="nucleotide sequence ID" value="NZ_RCCJ01000001.1"/>
</dbReference>
<dbReference type="GO" id="GO:0004640">
    <property type="term" value="F:phosphoribosylanthranilate isomerase activity"/>
    <property type="evidence" value="ECO:0007669"/>
    <property type="project" value="TreeGrafter"/>
</dbReference>
<gene>
    <name evidence="8" type="primary">trpC</name>
    <name evidence="10" type="ORF">BCF55_1870</name>
</gene>
<comment type="catalytic activity">
    <reaction evidence="1 8">
        <text>1-(2-carboxyphenylamino)-1-deoxy-D-ribulose 5-phosphate + H(+) = (1S,2R)-1-C-(indol-3-yl)glycerol 3-phosphate + CO2 + H2O</text>
        <dbReference type="Rhea" id="RHEA:23476"/>
        <dbReference type="ChEBI" id="CHEBI:15377"/>
        <dbReference type="ChEBI" id="CHEBI:15378"/>
        <dbReference type="ChEBI" id="CHEBI:16526"/>
        <dbReference type="ChEBI" id="CHEBI:58613"/>
        <dbReference type="ChEBI" id="CHEBI:58866"/>
        <dbReference type="EC" id="4.1.1.48"/>
    </reaction>
</comment>
<evidence type="ECO:0000256" key="8">
    <source>
        <dbReference type="HAMAP-Rule" id="MF_00134"/>
    </source>
</evidence>
<proteinExistence type="inferred from homology"/>
<keyword evidence="5 8" id="KW-0822">Tryptophan biosynthesis</keyword>
<keyword evidence="7 8" id="KW-0456">Lyase</keyword>
<dbReference type="HAMAP" id="MF_00134_A">
    <property type="entry name" value="IGPS_A"/>
    <property type="match status" value="1"/>
</dbReference>
<dbReference type="InterPro" id="IPR013798">
    <property type="entry name" value="Indole-3-glycerol_P_synth_dom"/>
</dbReference>
<keyword evidence="4 8" id="KW-0210">Decarboxylase</keyword>
<organism evidence="10 11">
    <name type="scientific">Hydrogenivirga caldilitoris</name>
    <dbReference type="NCBI Taxonomy" id="246264"/>
    <lineage>
        <taxon>Bacteria</taxon>
        <taxon>Pseudomonadati</taxon>
        <taxon>Aquificota</taxon>
        <taxon>Aquificia</taxon>
        <taxon>Aquificales</taxon>
        <taxon>Aquificaceae</taxon>
        <taxon>Hydrogenivirga</taxon>
    </lineage>
</organism>
<dbReference type="Gene3D" id="3.20.20.70">
    <property type="entry name" value="Aldolase class I"/>
    <property type="match status" value="1"/>
</dbReference>
<evidence type="ECO:0000313" key="10">
    <source>
        <dbReference type="EMBL" id="RLJ71566.1"/>
    </source>
</evidence>
<comment type="caution">
    <text evidence="10">The sequence shown here is derived from an EMBL/GenBank/DDBJ whole genome shotgun (WGS) entry which is preliminary data.</text>
</comment>
<dbReference type="HAMAP" id="MF_00134_B">
    <property type="entry name" value="IGPS_B"/>
    <property type="match status" value="1"/>
</dbReference>
<evidence type="ECO:0000256" key="5">
    <source>
        <dbReference type="ARBA" id="ARBA00022822"/>
    </source>
</evidence>
<keyword evidence="3 8" id="KW-0028">Amino-acid biosynthesis</keyword>
<evidence type="ECO:0000256" key="2">
    <source>
        <dbReference type="ARBA" id="ARBA00004696"/>
    </source>
</evidence>
<evidence type="ECO:0000256" key="7">
    <source>
        <dbReference type="ARBA" id="ARBA00023239"/>
    </source>
</evidence>